<keyword evidence="4" id="KW-1185">Reference proteome</keyword>
<comment type="caution">
    <text evidence="3">The sequence shown here is derived from an EMBL/GenBank/DDBJ whole genome shotgun (WGS) entry which is preliminary data.</text>
</comment>
<dbReference type="SUPFAM" id="SSF82199">
    <property type="entry name" value="SET domain"/>
    <property type="match status" value="2"/>
</dbReference>
<feature type="region of interest" description="Disordered" evidence="1">
    <location>
        <begin position="264"/>
        <end position="354"/>
    </location>
</feature>
<sequence>MGSVATNARGSIDARKSAKITKAQESRPPSDAPAIYVDLIDPDIGYGVFAARDFSKGDFIFHEAPLIDPTDFCELREFNDEHHGPGQMLDLVTALSLADASQMRFAFPKLAAELGKTLPTSQELTGADLNPLLGTRLVHGQLAWPPNELWEKYDKYIKRIREGVVARGGGSKASVEDRVKIAADFFRSHAFQAEIEGNQNPHPATTRPATIYLLASLVNHCCQPPGARRVLKRRTAAEDSPVVARETPELRLANFLAILKKESENADNTASSSKSPSTGGKAGTSDNNTAIGSGSKNNADDPDAITPAPKTAQESTGTKDFSEHSDPDDGEEEEDNASGSNSLNQRQRGPNCEWRIGPGQLAKFVLPHHIAVKATRDIKAGEELTWDYGKKKQGFSCRCATCRAGTGRSCCYL</sequence>
<dbReference type="SMART" id="SM00317">
    <property type="entry name" value="SET"/>
    <property type="match status" value="1"/>
</dbReference>
<reference evidence="3 4" key="1">
    <citation type="journal article" date="2023" name="bioRxiv">
        <title>High-quality genome assemblies of four members of thePodospora anserinaspecies complex.</title>
        <authorList>
            <person name="Ament-Velasquez S.L."/>
            <person name="Vogan A.A."/>
            <person name="Wallerman O."/>
            <person name="Hartmann F."/>
            <person name="Gautier V."/>
            <person name="Silar P."/>
            <person name="Giraud T."/>
            <person name="Johannesson H."/>
        </authorList>
    </citation>
    <scope>NUCLEOTIDE SEQUENCE [LARGE SCALE GENOMIC DNA]</scope>
    <source>
        <strain evidence="3 4">CBS 415.72m</strain>
    </source>
</reference>
<dbReference type="EMBL" id="JAFFHA010000001">
    <property type="protein sequence ID" value="KAK4660160.1"/>
    <property type="molecule type" value="Genomic_DNA"/>
</dbReference>
<dbReference type="Pfam" id="PF00856">
    <property type="entry name" value="SET"/>
    <property type="match status" value="1"/>
</dbReference>
<name>A0ABR0GWK6_9PEZI</name>
<dbReference type="PROSITE" id="PS50280">
    <property type="entry name" value="SET"/>
    <property type="match status" value="1"/>
</dbReference>
<proteinExistence type="predicted"/>
<protein>
    <recommendedName>
        <fullName evidence="2">SET domain-containing protein</fullName>
    </recommendedName>
</protein>
<dbReference type="InterPro" id="IPR046341">
    <property type="entry name" value="SET_dom_sf"/>
</dbReference>
<evidence type="ECO:0000256" key="1">
    <source>
        <dbReference type="SAM" id="MobiDB-lite"/>
    </source>
</evidence>
<gene>
    <name evidence="3" type="ORF">QC762_116640</name>
</gene>
<evidence type="ECO:0000259" key="2">
    <source>
        <dbReference type="PROSITE" id="PS50280"/>
    </source>
</evidence>
<organism evidence="3 4">
    <name type="scientific">Podospora pseudocomata</name>
    <dbReference type="NCBI Taxonomy" id="2093779"/>
    <lineage>
        <taxon>Eukaryota</taxon>
        <taxon>Fungi</taxon>
        <taxon>Dikarya</taxon>
        <taxon>Ascomycota</taxon>
        <taxon>Pezizomycotina</taxon>
        <taxon>Sordariomycetes</taxon>
        <taxon>Sordariomycetidae</taxon>
        <taxon>Sordariales</taxon>
        <taxon>Podosporaceae</taxon>
        <taxon>Podospora</taxon>
    </lineage>
</organism>
<feature type="compositionally biased region" description="Polar residues" evidence="1">
    <location>
        <begin position="337"/>
        <end position="348"/>
    </location>
</feature>
<evidence type="ECO:0000313" key="4">
    <source>
        <dbReference type="Proteomes" id="UP001323405"/>
    </source>
</evidence>
<feature type="compositionally biased region" description="Polar residues" evidence="1">
    <location>
        <begin position="266"/>
        <end position="297"/>
    </location>
</feature>
<dbReference type="InterPro" id="IPR001214">
    <property type="entry name" value="SET_dom"/>
</dbReference>
<evidence type="ECO:0000313" key="3">
    <source>
        <dbReference type="EMBL" id="KAK4660160.1"/>
    </source>
</evidence>
<dbReference type="Proteomes" id="UP001323405">
    <property type="component" value="Unassembled WGS sequence"/>
</dbReference>
<feature type="domain" description="SET" evidence="2">
    <location>
        <begin position="33"/>
        <end position="389"/>
    </location>
</feature>
<accession>A0ABR0GWK6</accession>
<dbReference type="GeneID" id="87905991"/>
<dbReference type="Gene3D" id="2.170.270.10">
    <property type="entry name" value="SET domain"/>
    <property type="match status" value="1"/>
</dbReference>
<dbReference type="RefSeq" id="XP_062749130.1">
    <property type="nucleotide sequence ID" value="XM_062886084.1"/>
</dbReference>